<name>W4FDR0_APHAT</name>
<proteinExistence type="predicted"/>
<evidence type="ECO:0000256" key="1">
    <source>
        <dbReference type="ARBA" id="ARBA00001968"/>
    </source>
</evidence>
<dbReference type="VEuPathDB" id="FungiDB:H257_18177"/>
<dbReference type="InterPro" id="IPR027806">
    <property type="entry name" value="HARBI1_dom"/>
</dbReference>
<protein>
    <recommendedName>
        <fullName evidence="3">DDE Tnp4 domain-containing protein</fullName>
    </recommendedName>
</protein>
<evidence type="ECO:0000259" key="3">
    <source>
        <dbReference type="Pfam" id="PF13359"/>
    </source>
</evidence>
<sequence>MTTTANLATSSESEESVDVAPVARLAFLGPRLPFRFAARFLRKASLSLVASAQLEFKAHSPPNSRHAASDKQSLCLITSSSNARLNVHAIPRTYVTKHWNVGSGRKSKVSARDLLLMLLASMKHCGSWDVVVVTFKQHSPTFQKRTVSLAKALHHFLLRKYVTTDGEKYSMTLLTTSGHQFAYLPFVRYATDVTFQQTNVPSGIEVSFLPNGFAINCTAHYKDRVSDKAIFDYNLEFHVSDLSKEATEDCIADHGEEATNQWAVIADKGYQGIQRVVRALLPKKKPAGGILTLEDVRSNDSIASDRVIVENVFGRMKKLWAVCGEAYRWSRDKYDVLFQTCMALINVHIRLHPLRADDGVVYSQYINRMSSIGSKKDKGKKTSSRTYRTKRKARLTLMLAAESSLVARSAVGASEFDLDLGSNSDAEYGSNLLF</sequence>
<dbReference type="Pfam" id="PF13359">
    <property type="entry name" value="DDE_Tnp_4"/>
    <property type="match status" value="1"/>
</dbReference>
<dbReference type="EMBL" id="KI913254">
    <property type="protein sequence ID" value="ETV65024.1"/>
    <property type="molecule type" value="Genomic_DNA"/>
</dbReference>
<dbReference type="GeneID" id="20820173"/>
<gene>
    <name evidence="4" type="ORF">H257_18177</name>
</gene>
<comment type="cofactor">
    <cofactor evidence="1">
        <name>a divalent metal cation</name>
        <dbReference type="ChEBI" id="CHEBI:60240"/>
    </cofactor>
</comment>
<dbReference type="OrthoDB" id="116425at2759"/>
<accession>W4FDR0</accession>
<keyword evidence="2" id="KW-0479">Metal-binding</keyword>
<dbReference type="STRING" id="112090.W4FDR0"/>
<evidence type="ECO:0000313" key="4">
    <source>
        <dbReference type="EMBL" id="ETV65024.1"/>
    </source>
</evidence>
<dbReference type="RefSeq" id="XP_009845487.1">
    <property type="nucleotide sequence ID" value="XM_009847185.1"/>
</dbReference>
<evidence type="ECO:0000256" key="2">
    <source>
        <dbReference type="ARBA" id="ARBA00022723"/>
    </source>
</evidence>
<organism evidence="4">
    <name type="scientific">Aphanomyces astaci</name>
    <name type="common">Crayfish plague agent</name>
    <dbReference type="NCBI Taxonomy" id="112090"/>
    <lineage>
        <taxon>Eukaryota</taxon>
        <taxon>Sar</taxon>
        <taxon>Stramenopiles</taxon>
        <taxon>Oomycota</taxon>
        <taxon>Saprolegniomycetes</taxon>
        <taxon>Saprolegniales</taxon>
        <taxon>Verrucalvaceae</taxon>
        <taxon>Aphanomyces</taxon>
    </lineage>
</organism>
<dbReference type="AlphaFoldDB" id="W4FDR0"/>
<feature type="domain" description="DDE Tnp4" evidence="3">
    <location>
        <begin position="208"/>
        <end position="346"/>
    </location>
</feature>
<dbReference type="GO" id="GO:0046872">
    <property type="term" value="F:metal ion binding"/>
    <property type="evidence" value="ECO:0007669"/>
    <property type="project" value="UniProtKB-KW"/>
</dbReference>
<reference evidence="4" key="1">
    <citation type="submission" date="2013-12" db="EMBL/GenBank/DDBJ databases">
        <title>The Genome Sequence of Aphanomyces astaci APO3.</title>
        <authorList>
            <consortium name="The Broad Institute Genomics Platform"/>
            <person name="Russ C."/>
            <person name="Tyler B."/>
            <person name="van West P."/>
            <person name="Dieguez-Uribeondo J."/>
            <person name="Young S.K."/>
            <person name="Zeng Q."/>
            <person name="Gargeya S."/>
            <person name="Fitzgerald M."/>
            <person name="Abouelleil A."/>
            <person name="Alvarado L."/>
            <person name="Chapman S.B."/>
            <person name="Gainer-Dewar J."/>
            <person name="Goldberg J."/>
            <person name="Griggs A."/>
            <person name="Gujja S."/>
            <person name="Hansen M."/>
            <person name="Howarth C."/>
            <person name="Imamovic A."/>
            <person name="Ireland A."/>
            <person name="Larimer J."/>
            <person name="McCowan C."/>
            <person name="Murphy C."/>
            <person name="Pearson M."/>
            <person name="Poon T.W."/>
            <person name="Priest M."/>
            <person name="Roberts A."/>
            <person name="Saif S."/>
            <person name="Shea T."/>
            <person name="Sykes S."/>
            <person name="Wortman J."/>
            <person name="Nusbaum C."/>
            <person name="Birren B."/>
        </authorList>
    </citation>
    <scope>NUCLEOTIDE SEQUENCE [LARGE SCALE GENOMIC DNA]</scope>
    <source>
        <strain evidence="4">APO3</strain>
    </source>
</reference>